<keyword evidence="6" id="KW-0862">Zinc</keyword>
<evidence type="ECO:0000256" key="2">
    <source>
        <dbReference type="ARBA" id="ARBA00022670"/>
    </source>
</evidence>
<feature type="non-terminal residue" evidence="10">
    <location>
        <position position="1"/>
    </location>
</feature>
<keyword evidence="3" id="KW-0479">Metal-binding</keyword>
<evidence type="ECO:0000313" key="10">
    <source>
        <dbReference type="EMBL" id="MCA9730449.1"/>
    </source>
</evidence>
<dbReference type="InterPro" id="IPR008754">
    <property type="entry name" value="Peptidase_M43"/>
</dbReference>
<keyword evidence="4" id="KW-0732">Signal</keyword>
<feature type="domain" description="Peptidase M43 pregnancy-associated plasma-A" evidence="9">
    <location>
        <begin position="27"/>
        <end position="109"/>
    </location>
</feature>
<evidence type="ECO:0000256" key="5">
    <source>
        <dbReference type="ARBA" id="ARBA00022801"/>
    </source>
</evidence>
<dbReference type="PANTHER" id="PTHR47466">
    <property type="match status" value="1"/>
</dbReference>
<reference evidence="10" key="1">
    <citation type="submission" date="2020-04" db="EMBL/GenBank/DDBJ databases">
        <authorList>
            <person name="Zhang T."/>
        </authorList>
    </citation>
    <scope>NUCLEOTIDE SEQUENCE</scope>
    <source>
        <strain evidence="10">HKST-UBA01</strain>
    </source>
</reference>
<protein>
    <submittedName>
        <fullName evidence="10">Zinc metalloprotease</fullName>
    </submittedName>
</protein>
<dbReference type="Pfam" id="PF05572">
    <property type="entry name" value="Peptidase_M43"/>
    <property type="match status" value="1"/>
</dbReference>
<evidence type="ECO:0000256" key="4">
    <source>
        <dbReference type="ARBA" id="ARBA00022729"/>
    </source>
</evidence>
<evidence type="ECO:0000259" key="9">
    <source>
        <dbReference type="Pfam" id="PF05572"/>
    </source>
</evidence>
<gene>
    <name evidence="10" type="ORF">KC729_22415</name>
</gene>
<keyword evidence="2" id="KW-0645">Protease</keyword>
<dbReference type="PANTHER" id="PTHR47466:SF1">
    <property type="entry name" value="METALLOPROTEASE MEP1 (AFU_ORTHOLOGUE AFUA_1G07730)-RELATED"/>
    <property type="match status" value="1"/>
</dbReference>
<dbReference type="SUPFAM" id="SSF55486">
    <property type="entry name" value="Metalloproteases ('zincins'), catalytic domain"/>
    <property type="match status" value="1"/>
</dbReference>
<dbReference type="GO" id="GO:0008237">
    <property type="term" value="F:metallopeptidase activity"/>
    <property type="evidence" value="ECO:0007669"/>
    <property type="project" value="UniProtKB-KW"/>
</dbReference>
<evidence type="ECO:0000313" key="11">
    <source>
        <dbReference type="Proteomes" id="UP000697710"/>
    </source>
</evidence>
<reference evidence="10" key="2">
    <citation type="journal article" date="2021" name="Microbiome">
        <title>Successional dynamics and alternative stable states in a saline activated sludge microbial community over 9 years.</title>
        <authorList>
            <person name="Wang Y."/>
            <person name="Ye J."/>
            <person name="Ju F."/>
            <person name="Liu L."/>
            <person name="Boyd J.A."/>
            <person name="Deng Y."/>
            <person name="Parks D.H."/>
            <person name="Jiang X."/>
            <person name="Yin X."/>
            <person name="Woodcroft B.J."/>
            <person name="Tyson G.W."/>
            <person name="Hugenholtz P."/>
            <person name="Polz M.F."/>
            <person name="Zhang T."/>
        </authorList>
    </citation>
    <scope>NUCLEOTIDE SEQUENCE</scope>
    <source>
        <strain evidence="10">HKST-UBA01</strain>
    </source>
</reference>
<keyword evidence="7 10" id="KW-0482">Metalloprotease</keyword>
<dbReference type="GO" id="GO:0006508">
    <property type="term" value="P:proteolysis"/>
    <property type="evidence" value="ECO:0007669"/>
    <property type="project" value="UniProtKB-KW"/>
</dbReference>
<accession>A0A956M3M7</accession>
<proteinExistence type="inferred from homology"/>
<sequence length="116" mass="12181">ESNVLHGVVVLYSSLPGGTAVPYDEGDTGTHEVGHYLGLDHTFANGCSAPGDGVADTPYEASPAFGCPVGRDTCSQAGLDPIFNFMDYTDDACMDEFTPNQATLMQNSVAVYKPSL</sequence>
<dbReference type="GO" id="GO:0046872">
    <property type="term" value="F:metal ion binding"/>
    <property type="evidence" value="ECO:0007669"/>
    <property type="project" value="UniProtKB-KW"/>
</dbReference>
<keyword evidence="5" id="KW-0378">Hydrolase</keyword>
<keyword evidence="8" id="KW-1015">Disulfide bond</keyword>
<evidence type="ECO:0000256" key="1">
    <source>
        <dbReference type="ARBA" id="ARBA00008721"/>
    </source>
</evidence>
<dbReference type="InterPro" id="IPR024079">
    <property type="entry name" value="MetalloPept_cat_dom_sf"/>
</dbReference>
<dbReference type="EMBL" id="JAGQHR010001220">
    <property type="protein sequence ID" value="MCA9730449.1"/>
    <property type="molecule type" value="Genomic_DNA"/>
</dbReference>
<comment type="similarity">
    <text evidence="1">Belongs to the peptidase M43B family.</text>
</comment>
<evidence type="ECO:0000256" key="3">
    <source>
        <dbReference type="ARBA" id="ARBA00022723"/>
    </source>
</evidence>
<name>A0A956M3M7_UNCEI</name>
<evidence type="ECO:0000256" key="7">
    <source>
        <dbReference type="ARBA" id="ARBA00023049"/>
    </source>
</evidence>
<evidence type="ECO:0000256" key="8">
    <source>
        <dbReference type="ARBA" id="ARBA00023157"/>
    </source>
</evidence>
<organism evidence="10 11">
    <name type="scientific">Eiseniibacteriota bacterium</name>
    <dbReference type="NCBI Taxonomy" id="2212470"/>
    <lineage>
        <taxon>Bacteria</taxon>
        <taxon>Candidatus Eiseniibacteriota</taxon>
    </lineage>
</organism>
<dbReference type="Gene3D" id="3.40.390.10">
    <property type="entry name" value="Collagenase (Catalytic Domain)"/>
    <property type="match status" value="1"/>
</dbReference>
<dbReference type="AlphaFoldDB" id="A0A956M3M7"/>
<evidence type="ECO:0000256" key="6">
    <source>
        <dbReference type="ARBA" id="ARBA00022833"/>
    </source>
</evidence>
<comment type="caution">
    <text evidence="10">The sequence shown here is derived from an EMBL/GenBank/DDBJ whole genome shotgun (WGS) entry which is preliminary data.</text>
</comment>
<dbReference type="Proteomes" id="UP000697710">
    <property type="component" value="Unassembled WGS sequence"/>
</dbReference>